<dbReference type="RefSeq" id="WP_150875884.1">
    <property type="nucleotide sequence ID" value="NZ_VTWS01000002.1"/>
</dbReference>
<organism evidence="2 3">
    <name type="scientific">Larkinella humicola</name>
    <dbReference type="NCBI Taxonomy" id="2607654"/>
    <lineage>
        <taxon>Bacteria</taxon>
        <taxon>Pseudomonadati</taxon>
        <taxon>Bacteroidota</taxon>
        <taxon>Cytophagia</taxon>
        <taxon>Cytophagales</taxon>
        <taxon>Spirosomataceae</taxon>
        <taxon>Larkinella</taxon>
    </lineage>
</organism>
<feature type="signal peptide" evidence="1">
    <location>
        <begin position="1"/>
        <end position="27"/>
    </location>
</feature>
<dbReference type="Proteomes" id="UP000326344">
    <property type="component" value="Unassembled WGS sequence"/>
</dbReference>
<accession>A0A5N1JFR9</accession>
<gene>
    <name evidence="2" type="ORF">F0P93_08060</name>
</gene>
<keyword evidence="1" id="KW-0732">Signal</keyword>
<keyword evidence="3" id="KW-1185">Reference proteome</keyword>
<dbReference type="EMBL" id="VTWS01000002">
    <property type="protein sequence ID" value="KAA9354554.1"/>
    <property type="molecule type" value="Genomic_DNA"/>
</dbReference>
<evidence type="ECO:0000313" key="2">
    <source>
        <dbReference type="EMBL" id="KAA9354554.1"/>
    </source>
</evidence>
<reference evidence="2 3" key="1">
    <citation type="submission" date="2019-09" db="EMBL/GenBank/DDBJ databases">
        <title>Genome Sequence of Larkinella sp MA1.</title>
        <authorList>
            <person name="Srinivasan S."/>
        </authorList>
    </citation>
    <scope>NUCLEOTIDE SEQUENCE [LARGE SCALE GENOMIC DNA]</scope>
    <source>
        <strain evidence="2 3">MA1</strain>
    </source>
</reference>
<proteinExistence type="predicted"/>
<evidence type="ECO:0008006" key="4">
    <source>
        <dbReference type="Google" id="ProtNLM"/>
    </source>
</evidence>
<dbReference type="AlphaFoldDB" id="A0A5N1JFR9"/>
<comment type="caution">
    <text evidence="2">The sequence shown here is derived from an EMBL/GenBank/DDBJ whole genome shotgun (WGS) entry which is preliminary data.</text>
</comment>
<sequence length="272" mass="31441">MNLIFSLRPSLLLICLLFLLESCTIQDHLQPAANPYENCLLSEVRDVEIHKILPNEDIKIGDNYFDFGHSKVIDIVEIDGSQYALSSSGEDFYGYKYDLQNRLIEQTHSNQFVRGKEMYTYEYTPGKLKIKFVHEGWPSETREFTHTLNEYGFISNKDVIYNSEGYIIKDNYGFKNTISDGNTVKSESGSSISTAEFDLTKLNIPNPTPFNGKADRNLITKTTSVYGYSIPNSIGEYIYKFDNEGKVTRRIRKIYNQDNTHINIREYKYDCQ</sequence>
<protein>
    <recommendedName>
        <fullName evidence="4">YD repeat-containing protein</fullName>
    </recommendedName>
</protein>
<feature type="chain" id="PRO_5025035481" description="YD repeat-containing protein" evidence="1">
    <location>
        <begin position="28"/>
        <end position="272"/>
    </location>
</feature>
<evidence type="ECO:0000313" key="3">
    <source>
        <dbReference type="Proteomes" id="UP000326344"/>
    </source>
</evidence>
<evidence type="ECO:0000256" key="1">
    <source>
        <dbReference type="SAM" id="SignalP"/>
    </source>
</evidence>
<name>A0A5N1JFR9_9BACT</name>